<gene>
    <name evidence="2" type="ORF">C5Y93_14755</name>
</gene>
<reference evidence="2 3" key="1">
    <citation type="submission" date="2018-02" db="EMBL/GenBank/DDBJ databases">
        <title>Comparative genomes isolates from brazilian mangrove.</title>
        <authorList>
            <person name="Araujo J.E."/>
            <person name="Taketani R.G."/>
            <person name="Silva M.C.P."/>
            <person name="Loureco M.V."/>
            <person name="Andreote F.D."/>
        </authorList>
    </citation>
    <scope>NUCLEOTIDE SEQUENCE [LARGE SCALE GENOMIC DNA]</scope>
    <source>
        <strain evidence="2 3">Nap-Phe MGV</strain>
    </source>
</reference>
<dbReference type="RefSeq" id="WP_105336200.1">
    <property type="nucleotide sequence ID" value="NZ_PUHZ01000015.1"/>
</dbReference>
<feature type="transmembrane region" description="Helical" evidence="1">
    <location>
        <begin position="95"/>
        <end position="117"/>
    </location>
</feature>
<keyword evidence="1" id="KW-0812">Transmembrane</keyword>
<evidence type="ECO:0000313" key="2">
    <source>
        <dbReference type="EMBL" id="PQO45220.1"/>
    </source>
</evidence>
<evidence type="ECO:0000256" key="1">
    <source>
        <dbReference type="SAM" id="Phobius"/>
    </source>
</evidence>
<dbReference type="EMBL" id="PUHZ01000015">
    <property type="protein sequence ID" value="PQO45220.1"/>
    <property type="molecule type" value="Genomic_DNA"/>
</dbReference>
<keyword evidence="1" id="KW-0472">Membrane</keyword>
<organism evidence="2 3">
    <name type="scientific">Blastopirellula marina</name>
    <dbReference type="NCBI Taxonomy" id="124"/>
    <lineage>
        <taxon>Bacteria</taxon>
        <taxon>Pseudomonadati</taxon>
        <taxon>Planctomycetota</taxon>
        <taxon>Planctomycetia</taxon>
        <taxon>Pirellulales</taxon>
        <taxon>Pirellulaceae</taxon>
        <taxon>Blastopirellula</taxon>
    </lineage>
</organism>
<accession>A0A2S8GLD6</accession>
<protein>
    <submittedName>
        <fullName evidence="2">Uncharacterized protein</fullName>
    </submittedName>
</protein>
<dbReference type="AlphaFoldDB" id="A0A2S8GLD6"/>
<dbReference type="OrthoDB" id="9962271at2"/>
<name>A0A2S8GLD6_9BACT</name>
<keyword evidence="1" id="KW-1133">Transmembrane helix</keyword>
<comment type="caution">
    <text evidence="2">The sequence shown here is derived from an EMBL/GenBank/DDBJ whole genome shotgun (WGS) entry which is preliminary data.</text>
</comment>
<proteinExistence type="predicted"/>
<dbReference type="Proteomes" id="UP000237819">
    <property type="component" value="Unassembled WGS sequence"/>
</dbReference>
<sequence length="163" mass="17331">MSIPAIALCLWGAGALVAIGLEHSVRSYTLSACFSGIAGPGLIGFQQYCGTFRASIAGARFSAWIGGIVAVFVLWILLIEIGGSLRGNSMDPRDWIWVSVTTVIVLVAAASSRLNYLRWQQLLDAQKQGIPVGKSLKFSLVEIMGIMLAMGVVFGGASFAVHR</sequence>
<evidence type="ECO:0000313" key="3">
    <source>
        <dbReference type="Proteomes" id="UP000237819"/>
    </source>
</evidence>
<feature type="transmembrane region" description="Helical" evidence="1">
    <location>
        <begin position="138"/>
        <end position="161"/>
    </location>
</feature>
<feature type="transmembrane region" description="Helical" evidence="1">
    <location>
        <begin position="61"/>
        <end position="83"/>
    </location>
</feature>